<reference evidence="2 3" key="1">
    <citation type="submission" date="2019-08" db="EMBL/GenBank/DDBJ databases">
        <title>In-depth cultivation of the pig gut microbiome towards novel bacterial diversity and tailored functional studies.</title>
        <authorList>
            <person name="Wylensek D."/>
            <person name="Hitch T.C.A."/>
            <person name="Clavel T."/>
        </authorList>
    </citation>
    <scope>NUCLEOTIDE SEQUENCE [LARGE SCALE GENOMIC DNA]</scope>
    <source>
        <strain evidence="2 3">WCA-693-APC-MOT-I</strain>
    </source>
</reference>
<dbReference type="PANTHER" id="PTHR33933">
    <property type="entry name" value="NUCLEOTIDYLTRANSFERASE"/>
    <property type="match status" value="1"/>
</dbReference>
<comment type="caution">
    <text evidence="2">The sequence shown here is derived from an EMBL/GenBank/DDBJ whole genome shotgun (WGS) entry which is preliminary data.</text>
</comment>
<evidence type="ECO:0000313" key="3">
    <source>
        <dbReference type="Proteomes" id="UP000482209"/>
    </source>
</evidence>
<evidence type="ECO:0000313" key="2">
    <source>
        <dbReference type="EMBL" id="MSS64518.1"/>
    </source>
</evidence>
<dbReference type="Proteomes" id="UP000482209">
    <property type="component" value="Unassembled WGS sequence"/>
</dbReference>
<dbReference type="Gene3D" id="3.30.460.10">
    <property type="entry name" value="Beta Polymerase, domain 2"/>
    <property type="match status" value="1"/>
</dbReference>
<protein>
    <submittedName>
        <fullName evidence="2">Nucleotidyltransferase domain-containing protein</fullName>
    </submittedName>
</protein>
<dbReference type="SUPFAM" id="SSF81301">
    <property type="entry name" value="Nucleotidyltransferase"/>
    <property type="match status" value="1"/>
</dbReference>
<accession>A0A6L5Y2C6</accession>
<dbReference type="InterPro" id="IPR043519">
    <property type="entry name" value="NT_sf"/>
</dbReference>
<dbReference type="CDD" id="cd05403">
    <property type="entry name" value="NT_KNTase_like"/>
    <property type="match status" value="1"/>
</dbReference>
<name>A0A6L5Y2C6_9FIRM</name>
<keyword evidence="3" id="KW-1185">Reference proteome</keyword>
<feature type="domain" description="Polymerase beta nucleotidyltransferase" evidence="1">
    <location>
        <begin position="20"/>
        <end position="111"/>
    </location>
</feature>
<proteinExistence type="predicted"/>
<dbReference type="AlphaFoldDB" id="A0A6L5Y2C6"/>
<sequence length="111" mass="13069">MKIDETIGFLSRNKRDFLLEKIELLTKKIETLQYIILFGSYARGEETATSDIDILVITEKPTERFLRGELCSELEEEQVDLIFYTLNQFRSSDCLFVRQVKKEGVVLWKKN</sequence>
<dbReference type="GO" id="GO:0016740">
    <property type="term" value="F:transferase activity"/>
    <property type="evidence" value="ECO:0007669"/>
    <property type="project" value="UniProtKB-KW"/>
</dbReference>
<keyword evidence="2" id="KW-0808">Transferase</keyword>
<gene>
    <name evidence="2" type="ORF">FYJ58_11630</name>
</gene>
<dbReference type="InterPro" id="IPR041633">
    <property type="entry name" value="Polbeta"/>
</dbReference>
<dbReference type="Pfam" id="PF18765">
    <property type="entry name" value="Polbeta"/>
    <property type="match status" value="1"/>
</dbReference>
<dbReference type="InterPro" id="IPR052548">
    <property type="entry name" value="Type_VII_TA_antitoxin"/>
</dbReference>
<dbReference type="PANTHER" id="PTHR33933:SF1">
    <property type="entry name" value="PROTEIN ADENYLYLTRANSFERASE MNTA-RELATED"/>
    <property type="match status" value="1"/>
</dbReference>
<organism evidence="2 3">
    <name type="scientific">Velocimicrobium porci</name>
    <dbReference type="NCBI Taxonomy" id="2606634"/>
    <lineage>
        <taxon>Bacteria</taxon>
        <taxon>Bacillati</taxon>
        <taxon>Bacillota</taxon>
        <taxon>Clostridia</taxon>
        <taxon>Lachnospirales</taxon>
        <taxon>Lachnospiraceae</taxon>
        <taxon>Velocimicrobium</taxon>
    </lineage>
</organism>
<dbReference type="EMBL" id="VUMT01000020">
    <property type="protein sequence ID" value="MSS64518.1"/>
    <property type="molecule type" value="Genomic_DNA"/>
</dbReference>
<dbReference type="RefSeq" id="WP_154519904.1">
    <property type="nucleotide sequence ID" value="NZ_VUMT01000020.1"/>
</dbReference>
<evidence type="ECO:0000259" key="1">
    <source>
        <dbReference type="Pfam" id="PF18765"/>
    </source>
</evidence>